<keyword evidence="3" id="KW-1185">Reference proteome</keyword>
<dbReference type="AlphaFoldDB" id="A0A6A5KQ59"/>
<feature type="transmembrane region" description="Helical" evidence="1">
    <location>
        <begin position="129"/>
        <end position="149"/>
    </location>
</feature>
<sequence>MGSTCVHEEWWGRSKRTSKKSYQQLDNRSILLPLPTLPPALDLEPSGFQLPPSYEETVDVEKADLLPHHPSQTWTHDNCHHHVSTHSLLLPSTPEQHLGKPGFAQTFVPIRPRHCVRIVRFLRYAVFTVYRRLFTLVFVLNGIGVYILLRQRKVELDALATLASTNFMAAILVRQDLLVNLLFRAAWLVPWYVPLRMRRMVARVYCYGGIHSGAAVAGSLWWIGFTVLMSLELRRYTVPVLGLTYVVSLLLGVVLLLTVPSLRAKFHDTFEMTHRFLGWTVIALFWAQFLLLTRHTSHRHSFASLLIRNPTFWNLSVITALLIYPWLRLRRWTFTAHPLSSHALRLSFPNKIHKFSCLSISSSPLREWHPFATFPSANPTEPGASMVISDAGDWTHNLIRDTHMRDTVQRAISSPYIDAKENVDNGLKMHFYTKSHPKAGVLSLSCVFGRVLILTTGSGIGPSLSSLLDRPRGQFARLVWSVRDPLATYGPDIVELVRKADPDACIIDTTAMGRPNLLEVAWRLYVEERAEAVFVLSNEKVVKWVVGGLERRGVSAFGPIWDS</sequence>
<evidence type="ECO:0008006" key="4">
    <source>
        <dbReference type="Google" id="ProtNLM"/>
    </source>
</evidence>
<accession>A0A6A5KQ59</accession>
<feature type="transmembrane region" description="Helical" evidence="1">
    <location>
        <begin position="276"/>
        <end position="292"/>
    </location>
</feature>
<name>A0A6A5KQ59_9PLEO</name>
<keyword evidence="1" id="KW-0472">Membrane</keyword>
<gene>
    <name evidence="2" type="ORF">BDW02DRAFT_566961</name>
</gene>
<feature type="transmembrane region" description="Helical" evidence="1">
    <location>
        <begin position="169"/>
        <end position="192"/>
    </location>
</feature>
<feature type="transmembrane region" description="Helical" evidence="1">
    <location>
        <begin position="204"/>
        <end position="223"/>
    </location>
</feature>
<dbReference type="Proteomes" id="UP000800040">
    <property type="component" value="Unassembled WGS sequence"/>
</dbReference>
<dbReference type="EMBL" id="ML975272">
    <property type="protein sequence ID" value="KAF1836534.1"/>
    <property type="molecule type" value="Genomic_DNA"/>
</dbReference>
<organism evidence="2 3">
    <name type="scientific">Decorospora gaudefroyi</name>
    <dbReference type="NCBI Taxonomy" id="184978"/>
    <lineage>
        <taxon>Eukaryota</taxon>
        <taxon>Fungi</taxon>
        <taxon>Dikarya</taxon>
        <taxon>Ascomycota</taxon>
        <taxon>Pezizomycotina</taxon>
        <taxon>Dothideomycetes</taxon>
        <taxon>Pleosporomycetidae</taxon>
        <taxon>Pleosporales</taxon>
        <taxon>Pleosporineae</taxon>
        <taxon>Pleosporaceae</taxon>
        <taxon>Decorospora</taxon>
    </lineage>
</organism>
<evidence type="ECO:0000313" key="3">
    <source>
        <dbReference type="Proteomes" id="UP000800040"/>
    </source>
</evidence>
<dbReference type="OrthoDB" id="3142841at2759"/>
<reference evidence="2" key="1">
    <citation type="submission" date="2020-01" db="EMBL/GenBank/DDBJ databases">
        <authorList>
            <consortium name="DOE Joint Genome Institute"/>
            <person name="Haridas S."/>
            <person name="Albert R."/>
            <person name="Binder M."/>
            <person name="Bloem J."/>
            <person name="Labutti K."/>
            <person name="Salamov A."/>
            <person name="Andreopoulos B."/>
            <person name="Baker S.E."/>
            <person name="Barry K."/>
            <person name="Bills G."/>
            <person name="Bluhm B.H."/>
            <person name="Cannon C."/>
            <person name="Castanera R."/>
            <person name="Culley D.E."/>
            <person name="Daum C."/>
            <person name="Ezra D."/>
            <person name="Gonzalez J.B."/>
            <person name="Henrissat B."/>
            <person name="Kuo A."/>
            <person name="Liang C."/>
            <person name="Lipzen A."/>
            <person name="Lutzoni F."/>
            <person name="Magnuson J."/>
            <person name="Mondo S."/>
            <person name="Nolan M."/>
            <person name="Ohm R."/>
            <person name="Pangilinan J."/>
            <person name="Park H.-J."/>
            <person name="Ramirez L."/>
            <person name="Alfaro M."/>
            <person name="Sun H."/>
            <person name="Tritt A."/>
            <person name="Yoshinaga Y."/>
            <person name="Zwiers L.-H."/>
            <person name="Turgeon B.G."/>
            <person name="Goodwin S.B."/>
            <person name="Spatafora J.W."/>
            <person name="Crous P.W."/>
            <person name="Grigoriev I.V."/>
        </authorList>
    </citation>
    <scope>NUCLEOTIDE SEQUENCE</scope>
    <source>
        <strain evidence="2">P77</strain>
    </source>
</reference>
<proteinExistence type="predicted"/>
<protein>
    <recommendedName>
        <fullName evidence="4">Integral membrane protein TmpA</fullName>
    </recommendedName>
</protein>
<evidence type="ECO:0000256" key="1">
    <source>
        <dbReference type="SAM" id="Phobius"/>
    </source>
</evidence>
<feature type="transmembrane region" description="Helical" evidence="1">
    <location>
        <begin position="243"/>
        <end position="264"/>
    </location>
</feature>
<feature type="transmembrane region" description="Helical" evidence="1">
    <location>
        <begin position="312"/>
        <end position="329"/>
    </location>
</feature>
<keyword evidence="1" id="KW-1133">Transmembrane helix</keyword>
<dbReference type="InterPro" id="IPR052979">
    <property type="entry name" value="Adenylate-forming_domain"/>
</dbReference>
<dbReference type="PANTHER" id="PTHR33927">
    <property type="entry name" value="TRANSMEMBRANE PROTEIN"/>
    <property type="match status" value="1"/>
</dbReference>
<keyword evidence="1" id="KW-0812">Transmembrane</keyword>
<evidence type="ECO:0000313" key="2">
    <source>
        <dbReference type="EMBL" id="KAF1836534.1"/>
    </source>
</evidence>
<dbReference type="PANTHER" id="PTHR33927:SF5">
    <property type="entry name" value="ENZYME, PUTATIVE (AFU_ORTHOLOGUE AFUA_8G01222)-RELATED"/>
    <property type="match status" value="1"/>
</dbReference>